<dbReference type="InterPro" id="IPR004320">
    <property type="entry name" value="BPS1_pln"/>
</dbReference>
<organism evidence="1 2">
    <name type="scientific">Dillenia turbinata</name>
    <dbReference type="NCBI Taxonomy" id="194707"/>
    <lineage>
        <taxon>Eukaryota</taxon>
        <taxon>Viridiplantae</taxon>
        <taxon>Streptophyta</taxon>
        <taxon>Embryophyta</taxon>
        <taxon>Tracheophyta</taxon>
        <taxon>Spermatophyta</taxon>
        <taxon>Magnoliopsida</taxon>
        <taxon>eudicotyledons</taxon>
        <taxon>Gunneridae</taxon>
        <taxon>Pentapetalae</taxon>
        <taxon>Dilleniales</taxon>
        <taxon>Dilleniaceae</taxon>
        <taxon>Dillenia</taxon>
    </lineage>
</organism>
<name>A0AAN8VS25_9MAGN</name>
<dbReference type="AlphaFoldDB" id="A0AAN8VS25"/>
<reference evidence="1 2" key="1">
    <citation type="submission" date="2023-12" db="EMBL/GenBank/DDBJ databases">
        <title>A high-quality genome assembly for Dillenia turbinata (Dilleniales).</title>
        <authorList>
            <person name="Chanderbali A."/>
        </authorList>
    </citation>
    <scope>NUCLEOTIDE SEQUENCE [LARGE SCALE GENOMIC DNA]</scope>
    <source>
        <strain evidence="1">LSX21</strain>
        <tissue evidence="1">Leaf</tissue>
    </source>
</reference>
<dbReference type="PANTHER" id="PTHR33070">
    <property type="entry name" value="OS06G0725500 PROTEIN"/>
    <property type="match status" value="1"/>
</dbReference>
<dbReference type="Pfam" id="PF03087">
    <property type="entry name" value="BPS1"/>
    <property type="match status" value="1"/>
</dbReference>
<gene>
    <name evidence="1" type="ORF">RJ641_032562</name>
</gene>
<comment type="caution">
    <text evidence="1">The sequence shown here is derived from an EMBL/GenBank/DDBJ whole genome shotgun (WGS) entry which is preliminary data.</text>
</comment>
<dbReference type="Proteomes" id="UP001370490">
    <property type="component" value="Unassembled WGS sequence"/>
</dbReference>
<protein>
    <submittedName>
        <fullName evidence="1">Protein BPS1, chloroplastic</fullName>
    </submittedName>
</protein>
<dbReference type="PANTHER" id="PTHR33070:SF115">
    <property type="entry name" value="T23E18.15"/>
    <property type="match status" value="1"/>
</dbReference>
<evidence type="ECO:0000313" key="2">
    <source>
        <dbReference type="Proteomes" id="UP001370490"/>
    </source>
</evidence>
<dbReference type="EMBL" id="JBAMMX010000006">
    <property type="protein sequence ID" value="KAK6939054.1"/>
    <property type="molecule type" value="Genomic_DNA"/>
</dbReference>
<dbReference type="GO" id="GO:0048364">
    <property type="term" value="P:root development"/>
    <property type="evidence" value="ECO:0007669"/>
    <property type="project" value="InterPro"/>
</dbReference>
<dbReference type="GO" id="GO:0048367">
    <property type="term" value="P:shoot system development"/>
    <property type="evidence" value="ECO:0007669"/>
    <property type="project" value="InterPro"/>
</dbReference>
<proteinExistence type="predicted"/>
<sequence length="187" mass="20276">MASSIATSKTSAHAHSVSLPFRSHPTTATAEEIFHASVATQTATLSHVENEKSVEEVLDGSFQLLDACGACLEVLSLMRGGGQELASSLRRRKTGDSGLDTEHECFKSSRKNPKQLLSAFKSPLLVVLGSKSESKSLVSKFIRSKRVACDEEEKMDSALDSLRKSSKTTDAVQVQNLQKQNNWGHLS</sequence>
<keyword evidence="2" id="KW-1185">Reference proteome</keyword>
<evidence type="ECO:0000313" key="1">
    <source>
        <dbReference type="EMBL" id="KAK6939054.1"/>
    </source>
</evidence>
<accession>A0AAN8VS25</accession>